<feature type="chain" id="PRO_5040190170" description="Phytocyanin domain-containing protein" evidence="4">
    <location>
        <begin position="25"/>
        <end position="195"/>
    </location>
</feature>
<dbReference type="AlphaFoldDB" id="A0A9Q1JVU8"/>
<evidence type="ECO:0000256" key="4">
    <source>
        <dbReference type="SAM" id="SignalP"/>
    </source>
</evidence>
<organism evidence="6 7">
    <name type="scientific">Carnegiea gigantea</name>
    <dbReference type="NCBI Taxonomy" id="171969"/>
    <lineage>
        <taxon>Eukaryota</taxon>
        <taxon>Viridiplantae</taxon>
        <taxon>Streptophyta</taxon>
        <taxon>Embryophyta</taxon>
        <taxon>Tracheophyta</taxon>
        <taxon>Spermatophyta</taxon>
        <taxon>Magnoliopsida</taxon>
        <taxon>eudicotyledons</taxon>
        <taxon>Gunneridae</taxon>
        <taxon>Pentapetalae</taxon>
        <taxon>Caryophyllales</taxon>
        <taxon>Cactineae</taxon>
        <taxon>Cactaceae</taxon>
        <taxon>Cactoideae</taxon>
        <taxon>Echinocereeae</taxon>
        <taxon>Carnegiea</taxon>
    </lineage>
</organism>
<accession>A0A9Q1JVU8</accession>
<dbReference type="CDD" id="cd04216">
    <property type="entry name" value="Phytocyanin"/>
    <property type="match status" value="1"/>
</dbReference>
<reference evidence="6" key="1">
    <citation type="submission" date="2022-04" db="EMBL/GenBank/DDBJ databases">
        <title>Carnegiea gigantea Genome sequencing and assembly v2.</title>
        <authorList>
            <person name="Copetti D."/>
            <person name="Sanderson M.J."/>
            <person name="Burquez A."/>
            <person name="Wojciechowski M.F."/>
        </authorList>
    </citation>
    <scope>NUCLEOTIDE SEQUENCE</scope>
    <source>
        <strain evidence="6">SGP5-SGP5p</strain>
        <tissue evidence="6">Aerial part</tissue>
    </source>
</reference>
<feature type="region of interest" description="Disordered" evidence="3">
    <location>
        <begin position="125"/>
        <end position="155"/>
    </location>
</feature>
<dbReference type="PROSITE" id="PS51485">
    <property type="entry name" value="PHYTOCYANIN"/>
    <property type="match status" value="1"/>
</dbReference>
<dbReference type="GO" id="GO:0046872">
    <property type="term" value="F:metal ion binding"/>
    <property type="evidence" value="ECO:0007669"/>
    <property type="project" value="UniProtKB-KW"/>
</dbReference>
<feature type="signal peptide" evidence="4">
    <location>
        <begin position="1"/>
        <end position="24"/>
    </location>
</feature>
<keyword evidence="1" id="KW-0479">Metal-binding</keyword>
<keyword evidence="4" id="KW-0732">Signal</keyword>
<evidence type="ECO:0000313" key="7">
    <source>
        <dbReference type="Proteomes" id="UP001153076"/>
    </source>
</evidence>
<dbReference type="Pfam" id="PF02298">
    <property type="entry name" value="Cu_bind_like"/>
    <property type="match status" value="1"/>
</dbReference>
<gene>
    <name evidence="6" type="ORF">Cgig2_026711</name>
</gene>
<dbReference type="Proteomes" id="UP001153076">
    <property type="component" value="Unassembled WGS sequence"/>
</dbReference>
<dbReference type="PANTHER" id="PTHR33021">
    <property type="entry name" value="BLUE COPPER PROTEIN"/>
    <property type="match status" value="1"/>
</dbReference>
<feature type="domain" description="Phytocyanin" evidence="5">
    <location>
        <begin position="25"/>
        <end position="123"/>
    </location>
</feature>
<sequence length="195" mass="20066">MMRRKCDCVTVGLFVVWLAVPCLATVYTVGDSAGWTLGVDYDTWSSSKTFVVGDSLVFNYGSGHTVDEVSQGDYSTCTDINPISTDNKGSSTILLQTPGPRYFICGIIGHCSSGMKLSVNVKASGGSSSSSSPNSTAGGIPATTAPGCGTPATPTTPGVPTMFPYSASSPRSLSPLHGPLIVVAAALAFKLPLFL</sequence>
<protein>
    <recommendedName>
        <fullName evidence="5">Phytocyanin domain-containing protein</fullName>
    </recommendedName>
</protein>
<keyword evidence="2" id="KW-0325">Glycoprotein</keyword>
<dbReference type="EMBL" id="JAKOGI010000645">
    <property type="protein sequence ID" value="KAJ8432008.1"/>
    <property type="molecule type" value="Genomic_DNA"/>
</dbReference>
<keyword evidence="7" id="KW-1185">Reference proteome</keyword>
<dbReference type="GO" id="GO:0009055">
    <property type="term" value="F:electron transfer activity"/>
    <property type="evidence" value="ECO:0007669"/>
    <property type="project" value="InterPro"/>
</dbReference>
<dbReference type="InterPro" id="IPR039391">
    <property type="entry name" value="Phytocyanin-like"/>
</dbReference>
<name>A0A9Q1JVU8_9CARY</name>
<dbReference type="OrthoDB" id="206968at2759"/>
<dbReference type="InterPro" id="IPR008972">
    <property type="entry name" value="Cupredoxin"/>
</dbReference>
<comment type="caution">
    <text evidence="6">The sequence shown here is derived from an EMBL/GenBank/DDBJ whole genome shotgun (WGS) entry which is preliminary data.</text>
</comment>
<dbReference type="Gene3D" id="2.60.40.420">
    <property type="entry name" value="Cupredoxins - blue copper proteins"/>
    <property type="match status" value="1"/>
</dbReference>
<evidence type="ECO:0000259" key="5">
    <source>
        <dbReference type="PROSITE" id="PS51485"/>
    </source>
</evidence>
<evidence type="ECO:0000313" key="6">
    <source>
        <dbReference type="EMBL" id="KAJ8432008.1"/>
    </source>
</evidence>
<dbReference type="PANTHER" id="PTHR33021:SF193">
    <property type="entry name" value="OS06G0218600 PROTEIN"/>
    <property type="match status" value="1"/>
</dbReference>
<dbReference type="InterPro" id="IPR003245">
    <property type="entry name" value="Phytocyanin_dom"/>
</dbReference>
<dbReference type="FunFam" id="2.60.40.420:FF:000003">
    <property type="entry name" value="Blue copper"/>
    <property type="match status" value="1"/>
</dbReference>
<evidence type="ECO:0000256" key="3">
    <source>
        <dbReference type="SAM" id="MobiDB-lite"/>
    </source>
</evidence>
<evidence type="ECO:0000256" key="1">
    <source>
        <dbReference type="ARBA" id="ARBA00022723"/>
    </source>
</evidence>
<dbReference type="SUPFAM" id="SSF49503">
    <property type="entry name" value="Cupredoxins"/>
    <property type="match status" value="1"/>
</dbReference>
<evidence type="ECO:0000256" key="2">
    <source>
        <dbReference type="ARBA" id="ARBA00023180"/>
    </source>
</evidence>
<proteinExistence type="predicted"/>
<dbReference type="GO" id="GO:0005886">
    <property type="term" value="C:plasma membrane"/>
    <property type="evidence" value="ECO:0007669"/>
    <property type="project" value="TreeGrafter"/>
</dbReference>